<dbReference type="SUPFAM" id="SSF52540">
    <property type="entry name" value="P-loop containing nucleoside triphosphate hydrolases"/>
    <property type="match status" value="1"/>
</dbReference>
<gene>
    <name evidence="1" type="ORF">DXA63_15370</name>
</gene>
<reference evidence="1 2" key="1">
    <citation type="submission" date="2018-08" db="EMBL/GenBank/DDBJ databases">
        <title>A genome reference for cultivated species of the human gut microbiota.</title>
        <authorList>
            <person name="Zou Y."/>
            <person name="Xue W."/>
            <person name="Luo G."/>
        </authorList>
    </citation>
    <scope>NUCLEOTIDE SEQUENCE [LARGE SCALE GENOMIC DNA]</scope>
    <source>
        <strain evidence="1 2">OF03-3</strain>
    </source>
</reference>
<dbReference type="EMBL" id="QSCI01000124">
    <property type="protein sequence ID" value="RGX89129.1"/>
    <property type="molecule type" value="Genomic_DNA"/>
</dbReference>
<dbReference type="Gene3D" id="3.40.50.300">
    <property type="entry name" value="P-loop containing nucleotide triphosphate hydrolases"/>
    <property type="match status" value="1"/>
</dbReference>
<evidence type="ECO:0000313" key="1">
    <source>
        <dbReference type="EMBL" id="RGX89129.1"/>
    </source>
</evidence>
<dbReference type="Gene3D" id="3.20.20.140">
    <property type="entry name" value="Metal-dependent hydrolases"/>
    <property type="match status" value="1"/>
</dbReference>
<dbReference type="InterPro" id="IPR027417">
    <property type="entry name" value="P-loop_NTPase"/>
</dbReference>
<comment type="caution">
    <text evidence="1">The sequence shown here is derived from an EMBL/GenBank/DDBJ whole genome shotgun (WGS) entry which is preliminary data.</text>
</comment>
<name>A0AA93BII5_9BACT</name>
<proteinExistence type="predicted"/>
<sequence>MKKVDLHIHTISTVKDCSFTFDINILEDYVQSQKIDVIAITNHNVFDRNQYEQIYVKLTNTIVLPGIEIDIDGGHALFIADSDEQSLDAFEVICNQITPLVKSQDDTISFGQVQALFHCFDDYLVIPHYDKEPKLPNETISKFGANIFAGEVCSVKKFASALKNPHSLVPVLFSDFRVKTLQYGEIYPNRQTYIDINDVTVNSLKLCLRDKNKVGLAPTDGHNLFQWSTSGLCLSTGLNIILGKRSSGKTHTLNRISKHFGDKALYIRQFSLLNTKDPNSIEQFEQEDKIKQSKIASDYLQPFKGVVDNISQVPTKEADMYMLDQYMKALVKFANEQHLNDVYSKTQMFNTSTYRLFETDELKSLIDSVELLIKNEKYKKVVESFLDKTMLKGLFCKLVEKYRSLNLSNKLLQDVNATLNTIKTNLQMQSTATRIPDLDLYGILINERKRVKFNEVVYELKTSRQINYRDVGNFRISTTTRPYHNATDMKQGSQVSLVEAFRYYDSPFDFIQKLKDTAVESTSFYEYFVKVEYKILNSLGTVVSGGERTEFNFLSKVKDAMMYDILIIDEPESSFDNIFLKDEVNILIKEMSMNMPVIVSTHNSTIGGSINPDYIIYTEKSTEHGEVVYNVYEGRPESKLLRTPSGDSIENYEITMNSLEAGETAYNNRKQGYDLLKN</sequence>
<protein>
    <submittedName>
        <fullName evidence="1">Phosphotransferase</fullName>
    </submittedName>
</protein>
<organism evidence="1 2">
    <name type="scientific">Segatella copri</name>
    <dbReference type="NCBI Taxonomy" id="165179"/>
    <lineage>
        <taxon>Bacteria</taxon>
        <taxon>Pseudomonadati</taxon>
        <taxon>Bacteroidota</taxon>
        <taxon>Bacteroidia</taxon>
        <taxon>Bacteroidales</taxon>
        <taxon>Prevotellaceae</taxon>
        <taxon>Segatella</taxon>
    </lineage>
</organism>
<dbReference type="CDD" id="cd07432">
    <property type="entry name" value="PHP_HisPPase"/>
    <property type="match status" value="1"/>
</dbReference>
<dbReference type="InterPro" id="IPR016195">
    <property type="entry name" value="Pol/histidinol_Pase-like"/>
</dbReference>
<evidence type="ECO:0000313" key="2">
    <source>
        <dbReference type="Proteomes" id="UP000285604"/>
    </source>
</evidence>
<dbReference type="SUPFAM" id="SSF89550">
    <property type="entry name" value="PHP domain-like"/>
    <property type="match status" value="1"/>
</dbReference>
<dbReference type="AlphaFoldDB" id="A0AA93BII5"/>
<accession>A0AA93BII5</accession>
<dbReference type="Proteomes" id="UP000285604">
    <property type="component" value="Unassembled WGS sequence"/>
</dbReference>